<evidence type="ECO:0000313" key="7">
    <source>
        <dbReference type="EMBL" id="KGM97476.1"/>
    </source>
</evidence>
<dbReference type="RefSeq" id="WP_039253371.1">
    <property type="nucleotide sequence ID" value="NZ_JENJ01000010.1"/>
</dbReference>
<feature type="domain" description="Methyl-accepting transducer" evidence="5">
    <location>
        <begin position="304"/>
        <end position="527"/>
    </location>
</feature>
<dbReference type="InterPro" id="IPR003660">
    <property type="entry name" value="HAMP_dom"/>
</dbReference>
<dbReference type="InterPro" id="IPR024478">
    <property type="entry name" value="HlyB_4HB_MCP"/>
</dbReference>
<dbReference type="GO" id="GO:0004888">
    <property type="term" value="F:transmembrane signaling receptor activity"/>
    <property type="evidence" value="ECO:0007669"/>
    <property type="project" value="InterPro"/>
</dbReference>
<evidence type="ECO:0000256" key="4">
    <source>
        <dbReference type="SAM" id="Phobius"/>
    </source>
</evidence>
<sequence length="577" mass="64738">MLKTLKNLKVKTKIIVLCSIMYFFIFIVGIVGYNSIRVMSESADNLYNKRLISVQVLSDNRTAARRVGMDILHIILHSGDINFQKEKYEDIKISKDRFEKNIDVYKSLETDETELKMLDTVTSEWDKYISGVQQLAEISMNSNVQVDDVIAKVNVLSEKFKIAQQDLRELTKYNIKDAKNAYDLSRIEYNNSIKKFIVILIISIIIGIISTISIAKNINNPLQYMVKYLKTLAKGDFSGNIENEYLERKDEMGYLALEINRMTESVKDIIVTVDSECKESVESNINVVNTMGVLDKNIEDVSCTTQELSAGLEEMAASAEEMSATSQEIEDGIENINNKIKEVSYKTVEIKERASSLKETSEEAKKTAVEMYSKNEKELMSALEECNEVNKINVLSEAILSITSQTNLLALNAAIEAARAGEAGKGFAVVADEIRKLAEESNETANEIQNITGIVLKSVDNLSKSSLHVLNFINEKVMRDYDNSQSSGEMYSKDADYYNESTEELKRICDELLIQTKNIMEAINNVAEASNEGAEGITNISEKMLIVSNESNGALETAQKSKESSENLIKSIEKFTV</sequence>
<dbReference type="PRINTS" id="PR00260">
    <property type="entry name" value="CHEMTRNSDUCR"/>
</dbReference>
<feature type="transmembrane region" description="Helical" evidence="4">
    <location>
        <begin position="14"/>
        <end position="33"/>
    </location>
</feature>
<gene>
    <name evidence="7" type="ORF">Z968_03550</name>
</gene>
<dbReference type="Gene3D" id="1.10.287.950">
    <property type="entry name" value="Methyl-accepting chemotaxis protein"/>
    <property type="match status" value="1"/>
</dbReference>
<dbReference type="PANTHER" id="PTHR32089">
    <property type="entry name" value="METHYL-ACCEPTING CHEMOTAXIS PROTEIN MCPB"/>
    <property type="match status" value="1"/>
</dbReference>
<dbReference type="InterPro" id="IPR004090">
    <property type="entry name" value="Chemotax_Me-accpt_rcpt"/>
</dbReference>
<evidence type="ECO:0000259" key="6">
    <source>
        <dbReference type="PROSITE" id="PS50885"/>
    </source>
</evidence>
<accession>A0A0A0IAW5</accession>
<dbReference type="OrthoDB" id="1062at2"/>
<name>A0A0A0IAW5_CLONO</name>
<dbReference type="PANTHER" id="PTHR32089:SF112">
    <property type="entry name" value="LYSOZYME-LIKE PROTEIN-RELATED"/>
    <property type="match status" value="1"/>
</dbReference>
<proteinExistence type="inferred from homology"/>
<dbReference type="SMART" id="SM00304">
    <property type="entry name" value="HAMP"/>
    <property type="match status" value="1"/>
</dbReference>
<dbReference type="EMBL" id="JENJ01000010">
    <property type="protein sequence ID" value="KGM97476.1"/>
    <property type="molecule type" value="Genomic_DNA"/>
</dbReference>
<keyword evidence="4" id="KW-1133">Transmembrane helix</keyword>
<dbReference type="PROSITE" id="PS50885">
    <property type="entry name" value="HAMP"/>
    <property type="match status" value="1"/>
</dbReference>
<evidence type="ECO:0000256" key="1">
    <source>
        <dbReference type="ARBA" id="ARBA00023224"/>
    </source>
</evidence>
<organism evidence="7 8">
    <name type="scientific">Clostridium novyi A str. 4552</name>
    <dbReference type="NCBI Taxonomy" id="1444289"/>
    <lineage>
        <taxon>Bacteria</taxon>
        <taxon>Bacillati</taxon>
        <taxon>Bacillota</taxon>
        <taxon>Clostridia</taxon>
        <taxon>Eubacteriales</taxon>
        <taxon>Clostridiaceae</taxon>
        <taxon>Clostridium</taxon>
    </lineage>
</organism>
<evidence type="ECO:0000259" key="5">
    <source>
        <dbReference type="PROSITE" id="PS50111"/>
    </source>
</evidence>
<keyword evidence="1 3" id="KW-0807">Transducer</keyword>
<dbReference type="GO" id="GO:0007165">
    <property type="term" value="P:signal transduction"/>
    <property type="evidence" value="ECO:0007669"/>
    <property type="project" value="UniProtKB-KW"/>
</dbReference>
<keyword evidence="4" id="KW-0472">Membrane</keyword>
<comment type="similarity">
    <text evidence="2">Belongs to the methyl-accepting chemotaxis (MCP) protein family.</text>
</comment>
<feature type="transmembrane region" description="Helical" evidence="4">
    <location>
        <begin position="196"/>
        <end position="215"/>
    </location>
</feature>
<protein>
    <submittedName>
        <fullName evidence="7">Chemotaxis protein</fullName>
    </submittedName>
</protein>
<feature type="domain" description="HAMP" evidence="6">
    <location>
        <begin position="216"/>
        <end position="271"/>
    </location>
</feature>
<evidence type="ECO:0000256" key="3">
    <source>
        <dbReference type="PROSITE-ProRule" id="PRU00284"/>
    </source>
</evidence>
<dbReference type="Proteomes" id="UP000030012">
    <property type="component" value="Unassembled WGS sequence"/>
</dbReference>
<evidence type="ECO:0000256" key="2">
    <source>
        <dbReference type="ARBA" id="ARBA00029447"/>
    </source>
</evidence>
<reference evidence="7 8" key="1">
    <citation type="submission" date="2014-01" db="EMBL/GenBank/DDBJ databases">
        <title>Plasmidome dynamics in the species complex Clostridium novyi sensu lato converts strains of independent lineages into distinctly different pathogens.</title>
        <authorList>
            <person name="Skarin H."/>
            <person name="Segerman B."/>
        </authorList>
    </citation>
    <scope>NUCLEOTIDE SEQUENCE [LARGE SCALE GENOMIC DNA]</scope>
    <source>
        <strain evidence="7 8">4552</strain>
    </source>
</reference>
<dbReference type="AlphaFoldDB" id="A0A0A0IAW5"/>
<comment type="caution">
    <text evidence="7">The sequence shown here is derived from an EMBL/GenBank/DDBJ whole genome shotgun (WGS) entry which is preliminary data.</text>
</comment>
<dbReference type="PROSITE" id="PS50111">
    <property type="entry name" value="CHEMOTAXIS_TRANSDUC_2"/>
    <property type="match status" value="1"/>
</dbReference>
<dbReference type="CDD" id="cd06225">
    <property type="entry name" value="HAMP"/>
    <property type="match status" value="1"/>
</dbReference>
<dbReference type="Pfam" id="PF12729">
    <property type="entry name" value="4HB_MCP_1"/>
    <property type="match status" value="1"/>
</dbReference>
<dbReference type="GO" id="GO:0006935">
    <property type="term" value="P:chemotaxis"/>
    <property type="evidence" value="ECO:0007669"/>
    <property type="project" value="InterPro"/>
</dbReference>
<evidence type="ECO:0000313" key="8">
    <source>
        <dbReference type="Proteomes" id="UP000030012"/>
    </source>
</evidence>
<dbReference type="SMART" id="SM00283">
    <property type="entry name" value="MA"/>
    <property type="match status" value="1"/>
</dbReference>
<dbReference type="Pfam" id="PF00015">
    <property type="entry name" value="MCPsignal"/>
    <property type="match status" value="1"/>
</dbReference>
<keyword evidence="4" id="KW-0812">Transmembrane</keyword>
<dbReference type="GO" id="GO:0016020">
    <property type="term" value="C:membrane"/>
    <property type="evidence" value="ECO:0007669"/>
    <property type="project" value="InterPro"/>
</dbReference>
<dbReference type="Pfam" id="PF00672">
    <property type="entry name" value="HAMP"/>
    <property type="match status" value="1"/>
</dbReference>
<dbReference type="SUPFAM" id="SSF58104">
    <property type="entry name" value="Methyl-accepting chemotaxis protein (MCP) signaling domain"/>
    <property type="match status" value="1"/>
</dbReference>
<dbReference type="InterPro" id="IPR004089">
    <property type="entry name" value="MCPsignal_dom"/>
</dbReference>